<evidence type="ECO:0000313" key="3">
    <source>
        <dbReference type="Proteomes" id="UP000030669"/>
    </source>
</evidence>
<dbReference type="GeneID" id="19302585"/>
<feature type="region of interest" description="Disordered" evidence="1">
    <location>
        <begin position="445"/>
        <end position="526"/>
    </location>
</feature>
<dbReference type="KEGG" id="gtr:GLOTRDRAFT_132836"/>
<feature type="compositionally biased region" description="Polar residues" evidence="1">
    <location>
        <begin position="315"/>
        <end position="324"/>
    </location>
</feature>
<proteinExistence type="predicted"/>
<feature type="compositionally biased region" description="Polar residues" evidence="1">
    <location>
        <begin position="292"/>
        <end position="303"/>
    </location>
</feature>
<dbReference type="EMBL" id="KB469310">
    <property type="protein sequence ID" value="EPQ51468.1"/>
    <property type="molecule type" value="Genomic_DNA"/>
</dbReference>
<reference evidence="2 3" key="1">
    <citation type="journal article" date="2012" name="Science">
        <title>The Paleozoic origin of enzymatic lignin decomposition reconstructed from 31 fungal genomes.</title>
        <authorList>
            <person name="Floudas D."/>
            <person name="Binder M."/>
            <person name="Riley R."/>
            <person name="Barry K."/>
            <person name="Blanchette R.A."/>
            <person name="Henrissat B."/>
            <person name="Martinez A.T."/>
            <person name="Otillar R."/>
            <person name="Spatafora J.W."/>
            <person name="Yadav J.S."/>
            <person name="Aerts A."/>
            <person name="Benoit I."/>
            <person name="Boyd A."/>
            <person name="Carlson A."/>
            <person name="Copeland A."/>
            <person name="Coutinho P.M."/>
            <person name="de Vries R.P."/>
            <person name="Ferreira P."/>
            <person name="Findley K."/>
            <person name="Foster B."/>
            <person name="Gaskell J."/>
            <person name="Glotzer D."/>
            <person name="Gorecki P."/>
            <person name="Heitman J."/>
            <person name="Hesse C."/>
            <person name="Hori C."/>
            <person name="Igarashi K."/>
            <person name="Jurgens J.A."/>
            <person name="Kallen N."/>
            <person name="Kersten P."/>
            <person name="Kohler A."/>
            <person name="Kuees U."/>
            <person name="Kumar T.K.A."/>
            <person name="Kuo A."/>
            <person name="LaButti K."/>
            <person name="Larrondo L.F."/>
            <person name="Lindquist E."/>
            <person name="Ling A."/>
            <person name="Lombard V."/>
            <person name="Lucas S."/>
            <person name="Lundell T."/>
            <person name="Martin R."/>
            <person name="McLaughlin D.J."/>
            <person name="Morgenstern I."/>
            <person name="Morin E."/>
            <person name="Murat C."/>
            <person name="Nagy L.G."/>
            <person name="Nolan M."/>
            <person name="Ohm R.A."/>
            <person name="Patyshakuliyeva A."/>
            <person name="Rokas A."/>
            <person name="Ruiz-Duenas F.J."/>
            <person name="Sabat G."/>
            <person name="Salamov A."/>
            <person name="Samejima M."/>
            <person name="Schmutz J."/>
            <person name="Slot J.C."/>
            <person name="St John F."/>
            <person name="Stenlid J."/>
            <person name="Sun H."/>
            <person name="Sun S."/>
            <person name="Syed K."/>
            <person name="Tsang A."/>
            <person name="Wiebenga A."/>
            <person name="Young D."/>
            <person name="Pisabarro A."/>
            <person name="Eastwood D.C."/>
            <person name="Martin F."/>
            <person name="Cullen D."/>
            <person name="Grigoriev I.V."/>
            <person name="Hibbett D.S."/>
        </authorList>
    </citation>
    <scope>NUCLEOTIDE SEQUENCE [LARGE SCALE GENOMIC DNA]</scope>
    <source>
        <strain evidence="2 3">ATCC 11539</strain>
    </source>
</reference>
<gene>
    <name evidence="2" type="ORF">GLOTRDRAFT_132836</name>
</gene>
<feature type="region of interest" description="Disordered" evidence="1">
    <location>
        <begin position="292"/>
        <end position="377"/>
    </location>
</feature>
<accession>S7PVB2</accession>
<feature type="compositionally biased region" description="Basic residues" evidence="1">
    <location>
        <begin position="653"/>
        <end position="667"/>
    </location>
</feature>
<evidence type="ECO:0000256" key="1">
    <source>
        <dbReference type="SAM" id="MobiDB-lite"/>
    </source>
</evidence>
<keyword evidence="3" id="KW-1185">Reference proteome</keyword>
<feature type="compositionally biased region" description="Low complexity" evidence="1">
    <location>
        <begin position="495"/>
        <end position="520"/>
    </location>
</feature>
<name>S7PVB2_GLOTA</name>
<feature type="region of interest" description="Disordered" evidence="1">
    <location>
        <begin position="636"/>
        <end position="667"/>
    </location>
</feature>
<dbReference type="AlphaFoldDB" id="S7PVB2"/>
<sequence length="667" mass="71803">MSSNNTNGYFGPVYTSPSKLPHPPIAAFKRRRIEGASVAADAVTGAAVWAGYIHDQNRPPTPHWQSANSLYPQVPNMQRHLPRAVEHSPSPYQLGLFPTPMYEPNYESSSAEGLMPQFYGSANLAGERQQRIHPVAGSQALSARPTRPLPNSTVKENSMAPHSLGAGNHMLWPTSSALAATASKISGKRKTVNYTSHFSDLELMNGVRRPTHYSYGRYPALAVQVDSYTSMAGLPNLPAAAPPASTHDLSSERPSPATEDGGFVQQTIATNPQPLSPPEGLPIGAWIPVSEDSSYLPSGSGAPTTADARGRSPEDYTTPSGTSSAHDERLAERGHLEREDESPATLVVPDARSISKASGKRKASEHEQELSQTVDDPLQFLDETQDYDFEGLAAVYWAGIFPDYADLTWSNESGFNGVPALHTPPAPPPELVASEHASITVQAPSLDESAPFPPSSVVNEAEDSQPPVTHVGNRALEGLPSSSLASTRLDGADLGSASSRSAPTGSSSEGSSAAAPEGETQSNQSSSATADALYECGLDGCTKMLDGKALTLKRHLSVHYSRVNSEGEKETPSQKERVLCKYPRCTRDEPLQFGNLVKHVRHTHWKVGQTTCDKCWGTYERRSAYEPERHWRVCPANPANTKDEAPPVSRPSTKSKRAKRHVACQVQ</sequence>
<evidence type="ECO:0000313" key="2">
    <source>
        <dbReference type="EMBL" id="EPQ51468.1"/>
    </source>
</evidence>
<dbReference type="RefSeq" id="XP_007869941.1">
    <property type="nucleotide sequence ID" value="XM_007871750.1"/>
</dbReference>
<dbReference type="Proteomes" id="UP000030669">
    <property type="component" value="Unassembled WGS sequence"/>
</dbReference>
<protein>
    <submittedName>
        <fullName evidence="2">Uncharacterized protein</fullName>
    </submittedName>
</protein>
<feature type="compositionally biased region" description="Basic and acidic residues" evidence="1">
    <location>
        <begin position="325"/>
        <end position="338"/>
    </location>
</feature>
<dbReference type="HOGENOM" id="CLU_411629_0_0_1"/>
<organism evidence="2 3">
    <name type="scientific">Gloeophyllum trabeum (strain ATCC 11539 / FP-39264 / Madison 617)</name>
    <name type="common">Brown rot fungus</name>
    <dbReference type="NCBI Taxonomy" id="670483"/>
    <lineage>
        <taxon>Eukaryota</taxon>
        <taxon>Fungi</taxon>
        <taxon>Dikarya</taxon>
        <taxon>Basidiomycota</taxon>
        <taxon>Agaricomycotina</taxon>
        <taxon>Agaricomycetes</taxon>
        <taxon>Gloeophyllales</taxon>
        <taxon>Gloeophyllaceae</taxon>
        <taxon>Gloeophyllum</taxon>
    </lineage>
</organism>
<feature type="region of interest" description="Disordered" evidence="1">
    <location>
        <begin position="239"/>
        <end position="262"/>
    </location>
</feature>